<evidence type="ECO:0000256" key="1">
    <source>
        <dbReference type="ARBA" id="ARBA00022729"/>
    </source>
</evidence>
<dbReference type="EMBL" id="CP007797">
    <property type="protein sequence ID" value="AIB16433.1"/>
    <property type="molecule type" value="Genomic_DNA"/>
</dbReference>
<evidence type="ECO:0000313" key="4">
    <source>
        <dbReference type="EMBL" id="KAA1052772.1"/>
    </source>
</evidence>
<dbReference type="PANTHER" id="PTHR33376">
    <property type="match status" value="1"/>
</dbReference>
<feature type="signal peptide" evidence="2">
    <location>
        <begin position="1"/>
        <end position="28"/>
    </location>
</feature>
<geneLocation type="plasmid" evidence="3 8">
    <name>AbAZ39_p4</name>
</geneLocation>
<evidence type="ECO:0000313" key="8">
    <source>
        <dbReference type="Proteomes" id="UP000027186"/>
    </source>
</evidence>
<proteinExistence type="predicted"/>
<accession>A0A5B0KJH9</accession>
<dbReference type="KEGG" id="aare:D3093_27960"/>
<organism evidence="3 8">
    <name type="scientific">Azospirillum argentinense</name>
    <dbReference type="NCBI Taxonomy" id="2970906"/>
    <lineage>
        <taxon>Bacteria</taxon>
        <taxon>Pseudomonadati</taxon>
        <taxon>Pseudomonadota</taxon>
        <taxon>Alphaproteobacteria</taxon>
        <taxon>Rhodospirillales</taxon>
        <taxon>Azospirillaceae</taxon>
        <taxon>Azospirillum</taxon>
    </lineage>
</organism>
<evidence type="ECO:0000313" key="3">
    <source>
        <dbReference type="EMBL" id="AIB16433.1"/>
    </source>
</evidence>
<reference evidence="5 12" key="5">
    <citation type="submission" date="2024-11" db="EMBL/GenBank/DDBJ databases">
        <title>Draft genome sequences of two bacteria associated to sugarcane roots in Colombia.</title>
        <authorList>
            <person name="Pardo-Diaz S."/>
            <person name="Masmela-Mendoza J."/>
            <person name="Delgadillo-Duran P."/>
            <person name="Bautista E.J."/>
            <person name="Rojas-Tapias D.F."/>
        </authorList>
    </citation>
    <scope>NUCLEOTIDE SEQUENCE [LARGE SCALE GENOMIC DNA]</scope>
    <source>
        <strain evidence="5 12">Ap18</strain>
    </source>
</reference>
<geneLocation type="plasmid" evidence="7 10">
    <name>p3</name>
</geneLocation>
<dbReference type="InterPro" id="IPR018389">
    <property type="entry name" value="DctP_fam"/>
</dbReference>
<dbReference type="Proteomes" id="UP000236268">
    <property type="component" value="Unassembled WGS sequence"/>
</dbReference>
<dbReference type="EMBL" id="POWG01000078">
    <property type="protein sequence ID" value="PNQ94818.1"/>
    <property type="molecule type" value="Genomic_DNA"/>
</dbReference>
<dbReference type="GO" id="GO:0030246">
    <property type="term" value="F:carbohydrate binding"/>
    <property type="evidence" value="ECO:0007669"/>
    <property type="project" value="TreeGrafter"/>
</dbReference>
<evidence type="ECO:0000313" key="5">
    <source>
        <dbReference type="EMBL" id="MFL7904777.1"/>
    </source>
</evidence>
<dbReference type="Proteomes" id="UP001628281">
    <property type="component" value="Unassembled WGS sequence"/>
</dbReference>
<reference evidence="6 9" key="2">
    <citation type="submission" date="2018-01" db="EMBL/GenBank/DDBJ databases">
        <title>Whole genome sequence of Azospirillum brasilense REC3 isolated from strawberry roots.</title>
        <authorList>
            <person name="Fontana C.A."/>
            <person name="Salazar S.M."/>
            <person name="Bassi D."/>
            <person name="Puglisi E."/>
            <person name="Lovaisa N.C."/>
            <person name="Toffoli L.M."/>
            <person name="Pedraza R."/>
            <person name="Cocconcelli P.S."/>
        </authorList>
    </citation>
    <scope>NUCLEOTIDE SEQUENCE [LARGE SCALE GENOMIC DNA]</scope>
    <source>
        <strain evidence="6 9">REC3</strain>
        <plasmid evidence="6">p54unnamed</plasmid>
    </source>
</reference>
<dbReference type="AlphaFoldDB" id="A0A060DZM5"/>
<evidence type="ECO:0000313" key="11">
    <source>
        <dbReference type="Proteomes" id="UP000325333"/>
    </source>
</evidence>
<dbReference type="SUPFAM" id="SSF53850">
    <property type="entry name" value="Periplasmic binding protein-like II"/>
    <property type="match status" value="1"/>
</dbReference>
<gene>
    <name evidence="3" type="ORF">ABAZ39_31795</name>
    <name evidence="5" type="ORF">ACJ41P_26855</name>
    <name evidence="6" type="ORF">C1S70_32285</name>
    <name evidence="7" type="ORF">D3093_27960</name>
    <name evidence="4" type="ORF">FH063_003382</name>
</gene>
<dbReference type="PIRSF" id="PIRSF006470">
    <property type="entry name" value="DctB"/>
    <property type="match status" value="1"/>
</dbReference>
<geneLocation type="plasmid" evidence="6">
    <name>p54unnamed</name>
</geneLocation>
<accession>A0A060DZM5</accession>
<dbReference type="GO" id="GO:0030288">
    <property type="term" value="C:outer membrane-bounded periplasmic space"/>
    <property type="evidence" value="ECO:0007669"/>
    <property type="project" value="InterPro"/>
</dbReference>
<reference evidence="3 8" key="1">
    <citation type="journal article" date="2014" name="Genome Announc.">
        <title>Complete Genome Sequence of the Model Rhizosphere Strain Azospirillum brasilense Az39, Successfully Applied in Agriculture.</title>
        <authorList>
            <person name="Rivera D."/>
            <person name="Revale S."/>
            <person name="Molina R."/>
            <person name="Gualpa J."/>
            <person name="Puente M."/>
            <person name="Maroniche G."/>
            <person name="Paris G."/>
            <person name="Baker D."/>
            <person name="Clavijo B."/>
            <person name="McLay K."/>
            <person name="Spaepen S."/>
            <person name="Perticari A."/>
            <person name="Vazquez M."/>
            <person name="Wisniewski-Dye F."/>
            <person name="Watkins C."/>
            <person name="Martinez-Abarca F."/>
            <person name="Vanderleyden J."/>
            <person name="Cassan F."/>
        </authorList>
    </citation>
    <scope>NUCLEOTIDE SEQUENCE [LARGE SCALE GENOMIC DNA]</scope>
    <source>
        <strain evidence="3 8">Az39</strain>
        <plasmid evidence="3">AbAZ39_p4</plasmid>
    </source>
</reference>
<keyword evidence="1 2" id="KW-0732">Signal</keyword>
<dbReference type="EMBL" id="VEWN01000020">
    <property type="protein sequence ID" value="KAA1052772.1"/>
    <property type="molecule type" value="Genomic_DNA"/>
</dbReference>
<dbReference type="InterPro" id="IPR004682">
    <property type="entry name" value="TRAP_DctP"/>
</dbReference>
<dbReference type="FunFam" id="3.40.190.170:FF:000001">
    <property type="entry name" value="TRAP dicarboxylate transporter, DctP subunit"/>
    <property type="match status" value="1"/>
</dbReference>
<evidence type="ECO:0000256" key="2">
    <source>
        <dbReference type="SAM" id="SignalP"/>
    </source>
</evidence>
<evidence type="ECO:0000313" key="12">
    <source>
        <dbReference type="Proteomes" id="UP001628281"/>
    </source>
</evidence>
<dbReference type="Proteomes" id="UP000325333">
    <property type="component" value="Unassembled WGS sequence"/>
</dbReference>
<feature type="chain" id="PRO_5001586061" evidence="2">
    <location>
        <begin position="29"/>
        <end position="329"/>
    </location>
</feature>
<keyword evidence="3" id="KW-0614">Plasmid</keyword>
<dbReference type="GO" id="GO:0055085">
    <property type="term" value="P:transmembrane transport"/>
    <property type="evidence" value="ECO:0007669"/>
    <property type="project" value="InterPro"/>
</dbReference>
<evidence type="ECO:0000313" key="7">
    <source>
        <dbReference type="EMBL" id="QCN99103.1"/>
    </source>
</evidence>
<dbReference type="EMBL" id="CP032324">
    <property type="protein sequence ID" value="QCN99103.1"/>
    <property type="molecule type" value="Genomic_DNA"/>
</dbReference>
<reference evidence="4 11" key="4">
    <citation type="submission" date="2019-07" db="EMBL/GenBank/DDBJ databases">
        <title>Genome sequencing of the stress-tolerant strain Azospirillum brasilense Az19.</title>
        <authorList>
            <person name="Maroniche G.A."/>
            <person name="Garcia J.E."/>
            <person name="Pagnussat L."/>
            <person name="Amenta M."/>
            <person name="Creus C.M."/>
        </authorList>
    </citation>
    <scope>NUCLEOTIDE SEQUENCE [LARGE SCALE GENOMIC DNA]</scope>
    <source>
        <strain evidence="4 11">Az19</strain>
    </source>
</reference>
<dbReference type="Pfam" id="PF03480">
    <property type="entry name" value="DctP"/>
    <property type="match status" value="1"/>
</dbReference>
<dbReference type="CDD" id="cd13671">
    <property type="entry name" value="PBP2_TRAP_SBP_like_3"/>
    <property type="match status" value="1"/>
</dbReference>
<evidence type="ECO:0000313" key="9">
    <source>
        <dbReference type="Proteomes" id="UP000236268"/>
    </source>
</evidence>
<dbReference type="KEGG" id="abq:ABAZ39_31795"/>
<dbReference type="NCBIfam" id="TIGR00787">
    <property type="entry name" value="dctP"/>
    <property type="match status" value="1"/>
</dbReference>
<keyword evidence="12" id="KW-1185">Reference proteome</keyword>
<dbReference type="PANTHER" id="PTHR33376:SF2">
    <property type="entry name" value="DICARBOXYLATE-BINDING PERIPLASMIC PROTEIN"/>
    <property type="match status" value="1"/>
</dbReference>
<dbReference type="EMBL" id="JBJLSN010000056">
    <property type="protein sequence ID" value="MFL7904777.1"/>
    <property type="molecule type" value="Genomic_DNA"/>
</dbReference>
<dbReference type="Proteomes" id="UP000298595">
    <property type="component" value="Plasmid p3"/>
</dbReference>
<dbReference type="InterPro" id="IPR038404">
    <property type="entry name" value="TRAP_DctP_sf"/>
</dbReference>
<reference evidence="7 10" key="3">
    <citation type="submission" date="2018-09" db="EMBL/GenBank/DDBJ databases">
        <title>Whole genome based analysis of evolution and adaptive divergence in Indian and Brazilian strains of Azospirillum brasilense.</title>
        <authorList>
            <person name="Singh C."/>
            <person name="Tripathi A.K."/>
        </authorList>
    </citation>
    <scope>NUCLEOTIDE SEQUENCE [LARGE SCALE GENOMIC DNA]</scope>
    <source>
        <strain evidence="7 10">MTCC4035</strain>
        <plasmid evidence="7 10">p3</plasmid>
    </source>
</reference>
<sequence>MHLSTRGIRAALLAACAACTLLATPVVARDFRSADIHPADYPTVEAVKYVDKLLKERTGGKLGVKVYPNGALGTEKDTIEQLKIGGLDMMRINVAPLNNVVPETMVTALPFIFRSTEHMRAVLDGPIGDEILAAMESQGMIGLAFYDSGSRSMYSAAKPYKTLADMKGAKIRVQQSDLFVAMIQALGANATPMPFGEVYTALKTGIVDAAENNYPSYESSRHFEAAKYFTLTEHAMAPEVLVFSKVSWDRLSKDDQAAIRKAAKDSVPYMRKLWDEREQKSKDVVVKAGAQIVEVTNKQEFIDAMAPVYKQFASTPKLDGLVKRIQDTK</sequence>
<dbReference type="NCBIfam" id="NF037995">
    <property type="entry name" value="TRAP_S1"/>
    <property type="match status" value="1"/>
</dbReference>
<dbReference type="RefSeq" id="WP_014199983.1">
    <property type="nucleotide sequence ID" value="NZ_CP007797.1"/>
</dbReference>
<dbReference type="Gene3D" id="3.40.190.170">
    <property type="entry name" value="Bacterial extracellular solute-binding protein, family 7"/>
    <property type="match status" value="1"/>
</dbReference>
<evidence type="ECO:0000313" key="6">
    <source>
        <dbReference type="EMBL" id="PNQ94818.1"/>
    </source>
</evidence>
<protein>
    <submittedName>
        <fullName evidence="3">C4-dicarboxylate ABC transporter</fullName>
    </submittedName>
    <submittedName>
        <fullName evidence="5">TRAP transporter substrate-binding protein</fullName>
    </submittedName>
</protein>
<dbReference type="Proteomes" id="UP000027186">
    <property type="component" value="Plasmid AbAZ39_p4"/>
</dbReference>
<dbReference type="OrthoDB" id="7375081at2"/>
<evidence type="ECO:0000313" key="10">
    <source>
        <dbReference type="Proteomes" id="UP000298595"/>
    </source>
</evidence>
<name>A0A060DZM5_9PROT</name>